<evidence type="ECO:0000256" key="2">
    <source>
        <dbReference type="ARBA" id="ARBA00023125"/>
    </source>
</evidence>
<sequence length="121" mass="14091">MIMKRSKEITEQYFDFLDKHIREVLSGVVPEFMELNEIAGQLAVSHTHLADTIKKEKGQHPCYFYDEKIIHEAKTMIRDSELSIAEIARIFTYDPSNFSKFFKKMTGITPGEFRKSSRQAV</sequence>
<dbReference type="Pfam" id="PF12833">
    <property type="entry name" value="HTH_18"/>
    <property type="match status" value="1"/>
</dbReference>
<keyword evidence="2 5" id="KW-0238">DNA-binding</keyword>
<evidence type="ECO:0000313" key="6">
    <source>
        <dbReference type="EMBL" id="MFN1218868.1"/>
    </source>
</evidence>
<proteinExistence type="predicted"/>
<dbReference type="InterPro" id="IPR018060">
    <property type="entry name" value="HTH_AraC"/>
</dbReference>
<dbReference type="SMART" id="SM00342">
    <property type="entry name" value="HTH_ARAC"/>
    <property type="match status" value="1"/>
</dbReference>
<dbReference type="EMBL" id="LPUR01000016">
    <property type="protein sequence ID" value="KXH81634.1"/>
    <property type="molecule type" value="Genomic_DNA"/>
</dbReference>
<reference evidence="5" key="2">
    <citation type="submission" date="2015-12" db="EMBL/GenBank/DDBJ databases">
        <authorList>
            <person name="Shamseldin A."/>
            <person name="Moawad H."/>
            <person name="Abd El-Rahim W.M."/>
            <person name="Sadowsky M.J."/>
        </authorList>
    </citation>
    <scope>NUCLEOTIDE SEQUENCE</scope>
    <source>
        <strain evidence="5">KJ1R5</strain>
    </source>
</reference>
<dbReference type="Proteomes" id="UP001634154">
    <property type="component" value="Unassembled WGS sequence"/>
</dbReference>
<gene>
    <name evidence="6" type="ORF">ACKW6Q_18025</name>
    <name evidence="5" type="ORF">AU378_15385</name>
</gene>
<evidence type="ECO:0000313" key="5">
    <source>
        <dbReference type="EMBL" id="KXH81634.1"/>
    </source>
</evidence>
<keyword evidence="3" id="KW-0804">Transcription</keyword>
<dbReference type="AlphaFoldDB" id="A0A135W9L5"/>
<dbReference type="PANTHER" id="PTHR43280">
    <property type="entry name" value="ARAC-FAMILY TRANSCRIPTIONAL REGULATOR"/>
    <property type="match status" value="1"/>
</dbReference>
<evidence type="ECO:0000313" key="8">
    <source>
        <dbReference type="Proteomes" id="UP001634154"/>
    </source>
</evidence>
<dbReference type="RefSeq" id="WP_062652810.1">
    <property type="nucleotide sequence ID" value="NZ_JBJXVJ010000004.1"/>
</dbReference>
<reference evidence="7" key="1">
    <citation type="submission" date="2015-12" db="EMBL/GenBank/DDBJ databases">
        <title>Genome sequence of a biocontrol rhizobacterium Chryseobacterium kwangjuense strain KJ1R5 isolated from pepper (Capsicum annuum L.).</title>
        <authorList>
            <person name="Jeong J.-J."/>
            <person name="Park H."/>
            <person name="Mannaa M."/>
            <person name="Sang M.K."/>
            <person name="Choi I.-G."/>
            <person name="Kim K.D."/>
        </authorList>
    </citation>
    <scope>NUCLEOTIDE SEQUENCE [LARGE SCALE GENOMIC DNA]</scope>
    <source>
        <strain evidence="7">KJ1R5</strain>
    </source>
</reference>
<name>A0A135W9L5_9FLAO</name>
<dbReference type="Gene3D" id="1.10.10.60">
    <property type="entry name" value="Homeodomain-like"/>
    <property type="match status" value="1"/>
</dbReference>
<dbReference type="PANTHER" id="PTHR43280:SF32">
    <property type="entry name" value="TRANSCRIPTIONAL REGULATORY PROTEIN"/>
    <property type="match status" value="1"/>
</dbReference>
<organism evidence="5 7">
    <name type="scientific">Chryseobacterium kwangjuense</name>
    <dbReference type="NCBI Taxonomy" id="267125"/>
    <lineage>
        <taxon>Bacteria</taxon>
        <taxon>Pseudomonadati</taxon>
        <taxon>Bacteroidota</taxon>
        <taxon>Flavobacteriia</taxon>
        <taxon>Flavobacteriales</taxon>
        <taxon>Weeksellaceae</taxon>
        <taxon>Chryseobacterium group</taxon>
        <taxon>Chryseobacterium</taxon>
    </lineage>
</organism>
<evidence type="ECO:0000256" key="1">
    <source>
        <dbReference type="ARBA" id="ARBA00023015"/>
    </source>
</evidence>
<dbReference type="InterPro" id="IPR009057">
    <property type="entry name" value="Homeodomain-like_sf"/>
</dbReference>
<dbReference type="GO" id="GO:0003700">
    <property type="term" value="F:DNA-binding transcription factor activity"/>
    <property type="evidence" value="ECO:0007669"/>
    <property type="project" value="InterPro"/>
</dbReference>
<evidence type="ECO:0000256" key="3">
    <source>
        <dbReference type="ARBA" id="ARBA00023163"/>
    </source>
</evidence>
<dbReference type="SUPFAM" id="SSF46689">
    <property type="entry name" value="Homeodomain-like"/>
    <property type="match status" value="1"/>
</dbReference>
<reference evidence="5 7" key="3">
    <citation type="journal article" date="2016" name="Genome Announc.">
        <title>Draft Genome Sequence of a Biocontrol Rhizobacterium, Chryseobacterium kwangjuense Strain KJ1R5, Isolated from Pepper (Capsicum annuum).</title>
        <authorList>
            <person name="Jeong J.J."/>
            <person name="Park H."/>
            <person name="Park B.H."/>
            <person name="Mannaa M."/>
            <person name="Sang M.K."/>
            <person name="Choi I.G."/>
            <person name="Kim K.D."/>
        </authorList>
    </citation>
    <scope>NUCLEOTIDE SEQUENCE [LARGE SCALE GENOMIC DNA]</scope>
    <source>
        <strain evidence="5 7">KJ1R5</strain>
    </source>
</reference>
<reference evidence="6 8" key="4">
    <citation type="submission" date="2024-12" db="EMBL/GenBank/DDBJ databases">
        <title>Draft genome sequence of Chryseobacterium kwangjuense AG447.</title>
        <authorList>
            <person name="Cheptsov V.S."/>
            <person name="Belov A."/>
            <person name="Zavarzina A.G."/>
        </authorList>
    </citation>
    <scope>NUCLEOTIDE SEQUENCE [LARGE SCALE GENOMIC DNA]</scope>
    <source>
        <strain evidence="6 8">AG447</strain>
    </source>
</reference>
<accession>A0A135W9L5</accession>
<feature type="domain" description="HTH araC/xylS-type" evidence="4">
    <location>
        <begin position="11"/>
        <end position="116"/>
    </location>
</feature>
<dbReference type="PROSITE" id="PS01124">
    <property type="entry name" value="HTH_ARAC_FAMILY_2"/>
    <property type="match status" value="1"/>
</dbReference>
<dbReference type="GO" id="GO:0043565">
    <property type="term" value="F:sequence-specific DNA binding"/>
    <property type="evidence" value="ECO:0007669"/>
    <property type="project" value="InterPro"/>
</dbReference>
<comment type="caution">
    <text evidence="5">The sequence shown here is derived from an EMBL/GenBank/DDBJ whole genome shotgun (WGS) entry which is preliminary data.</text>
</comment>
<keyword evidence="8" id="KW-1185">Reference proteome</keyword>
<keyword evidence="1" id="KW-0805">Transcription regulation</keyword>
<evidence type="ECO:0000313" key="7">
    <source>
        <dbReference type="Proteomes" id="UP000070513"/>
    </source>
</evidence>
<dbReference type="EMBL" id="JBJXVJ010000004">
    <property type="protein sequence ID" value="MFN1218868.1"/>
    <property type="molecule type" value="Genomic_DNA"/>
</dbReference>
<protein>
    <submittedName>
        <fullName evidence="5">DNA-binding protein</fullName>
    </submittedName>
    <submittedName>
        <fullName evidence="6">Helix-turn-helix domain-containing protein</fullName>
    </submittedName>
</protein>
<evidence type="ECO:0000259" key="4">
    <source>
        <dbReference type="PROSITE" id="PS01124"/>
    </source>
</evidence>
<dbReference type="Proteomes" id="UP000070513">
    <property type="component" value="Unassembled WGS sequence"/>
</dbReference>